<evidence type="ECO:0000256" key="1">
    <source>
        <dbReference type="SAM" id="MobiDB-lite"/>
    </source>
</evidence>
<protein>
    <submittedName>
        <fullName evidence="2">Uncharacterized protein</fullName>
    </submittedName>
</protein>
<keyword evidence="3" id="KW-1185">Reference proteome</keyword>
<proteinExistence type="predicted"/>
<accession>A0A8T0UFW7</accession>
<sequence length="117" mass="12641">MRLFLCMQVSTLLHADRVPRTLAEFLGYRGVRFVGVGMGADAERLSGNDERRGAGGHAAAQQGQSRQGRRWCRLSSTTSSSSRCSRPPLVLLPSCGVSDASGYIALSFTSSNLFRNC</sequence>
<feature type="region of interest" description="Disordered" evidence="1">
    <location>
        <begin position="44"/>
        <end position="72"/>
    </location>
</feature>
<dbReference type="Proteomes" id="UP000823388">
    <property type="component" value="Chromosome 3N"/>
</dbReference>
<evidence type="ECO:0000313" key="2">
    <source>
        <dbReference type="EMBL" id="KAG2619379.1"/>
    </source>
</evidence>
<name>A0A8T0UFW7_PANVG</name>
<dbReference type="EMBL" id="CM029042">
    <property type="protein sequence ID" value="KAG2619379.1"/>
    <property type="molecule type" value="Genomic_DNA"/>
</dbReference>
<feature type="compositionally biased region" description="Low complexity" evidence="1">
    <location>
        <begin position="57"/>
        <end position="66"/>
    </location>
</feature>
<organism evidence="2 3">
    <name type="scientific">Panicum virgatum</name>
    <name type="common">Blackwell switchgrass</name>
    <dbReference type="NCBI Taxonomy" id="38727"/>
    <lineage>
        <taxon>Eukaryota</taxon>
        <taxon>Viridiplantae</taxon>
        <taxon>Streptophyta</taxon>
        <taxon>Embryophyta</taxon>
        <taxon>Tracheophyta</taxon>
        <taxon>Spermatophyta</taxon>
        <taxon>Magnoliopsida</taxon>
        <taxon>Liliopsida</taxon>
        <taxon>Poales</taxon>
        <taxon>Poaceae</taxon>
        <taxon>PACMAD clade</taxon>
        <taxon>Panicoideae</taxon>
        <taxon>Panicodae</taxon>
        <taxon>Paniceae</taxon>
        <taxon>Panicinae</taxon>
        <taxon>Panicum</taxon>
        <taxon>Panicum sect. Hiantes</taxon>
    </lineage>
</organism>
<reference evidence="2" key="1">
    <citation type="submission" date="2020-05" db="EMBL/GenBank/DDBJ databases">
        <title>WGS assembly of Panicum virgatum.</title>
        <authorList>
            <person name="Lovell J.T."/>
            <person name="Jenkins J."/>
            <person name="Shu S."/>
            <person name="Juenger T.E."/>
            <person name="Schmutz J."/>
        </authorList>
    </citation>
    <scope>NUCLEOTIDE SEQUENCE</scope>
    <source>
        <strain evidence="2">AP13</strain>
    </source>
</reference>
<feature type="compositionally biased region" description="Basic and acidic residues" evidence="1">
    <location>
        <begin position="44"/>
        <end position="53"/>
    </location>
</feature>
<evidence type="ECO:0000313" key="3">
    <source>
        <dbReference type="Proteomes" id="UP000823388"/>
    </source>
</evidence>
<comment type="caution">
    <text evidence="2">The sequence shown here is derived from an EMBL/GenBank/DDBJ whole genome shotgun (WGS) entry which is preliminary data.</text>
</comment>
<dbReference type="AlphaFoldDB" id="A0A8T0UFW7"/>
<gene>
    <name evidence="2" type="ORF">PVAP13_3NG141414</name>
</gene>